<gene>
    <name evidence="1" type="ORF">OW763_07040</name>
</gene>
<dbReference type="Pfam" id="PF18934">
    <property type="entry name" value="DUF5682"/>
    <property type="match status" value="1"/>
</dbReference>
<dbReference type="InterPro" id="IPR043737">
    <property type="entry name" value="DUF5682"/>
</dbReference>
<proteinExistence type="predicted"/>
<evidence type="ECO:0000313" key="2">
    <source>
        <dbReference type="Proteomes" id="UP001078443"/>
    </source>
</evidence>
<keyword evidence="2" id="KW-1185">Reference proteome</keyword>
<reference evidence="1" key="1">
    <citation type="submission" date="2022-12" db="EMBL/GenBank/DDBJ databases">
        <authorList>
            <person name="Wang J."/>
        </authorList>
    </citation>
    <scope>NUCLEOTIDE SEQUENCE</scope>
    <source>
        <strain evidence="1">HY-45-18</strain>
    </source>
</reference>
<dbReference type="EMBL" id="JAPQER010000002">
    <property type="protein sequence ID" value="MCY6484107.1"/>
    <property type="molecule type" value="Genomic_DNA"/>
</dbReference>
<protein>
    <submittedName>
        <fullName evidence="1">DUF5682 family protein</fullName>
    </submittedName>
</protein>
<evidence type="ECO:0000313" key="1">
    <source>
        <dbReference type="EMBL" id="MCY6484107.1"/>
    </source>
</evidence>
<dbReference type="Proteomes" id="UP001078443">
    <property type="component" value="Unassembled WGS sequence"/>
</dbReference>
<sequence>MNNVNVFGVRHLSPSSSYHLIEFLERIKPTAVLIEGLCDANEHISSIVNPKNKAPLAILAYTDSIPVKTILYPIASYSPEYQALVWANKNNAYSAFIDLPSDISLMLNTVDEEVEVEHDENIIKKKIDAAYIYNRNSLYERIAELSDEPNYETYWERNFEHNLDLDSYRNMIYEFCVHMRQLTEESEAVHDRKEYARNLVREAFMRRQIKDVIEAGHKPEKIVVVTGAYHASALNMDLSPMSDDEIKALPKTKTNITLMPYSYYRLSSQAGYGAGNKAPFYYKLMWECLTENDLEKLPAMYVTNLVKYLRDKGTYRSPAEVIEGVRLAKSLAYLHGSKIPTLIDLQDASSTCLGQGKKSVVAEAMVRTEIGIEIGHIEEGISQTPIQDDFYRKLKKLKLEKYKSTVAQDLVLDIRENRRVKSENLAFLDLRRAEFFNKLKLLNIDFATPKNTSQDKATWKEEWVLRWTPESEIQLVEAVLLGNSIELATAFKLDEILKTCEDISEASELVLVACKCGMEKAVDNGRRIVQGLSADASDFVEITKALRNIYQVINFGSLRKINTDNLIEIVEQLFLKLNLLMIDSCNCNDDRAKEIIASISQINLIVSDNIIKLNYEIWKEKLIELSDRDDRNPKLSGYAAGILLEKNEISEEKLSQEISRRLCPGVEVDLGAGWFEGLAARNHYTLVSKIVILQKLDEYINSLDDEEFTKALVFLRRTFSEFSSDHKRSISENLGEMWNTNNDESEEEILKSLDEIDEEAFEDLDDFDFGDI</sequence>
<name>A0ABT4CZ55_9CLOT</name>
<dbReference type="RefSeq" id="WP_268040381.1">
    <property type="nucleotide sequence ID" value="NZ_JAPQER010000002.1"/>
</dbReference>
<comment type="caution">
    <text evidence="1">The sequence shown here is derived from an EMBL/GenBank/DDBJ whole genome shotgun (WGS) entry which is preliminary data.</text>
</comment>
<accession>A0ABT4CZ55</accession>
<organism evidence="1 2">
    <name type="scientific">Clostridium aestuarii</name>
    <dbReference type="NCBI Taxonomy" id="338193"/>
    <lineage>
        <taxon>Bacteria</taxon>
        <taxon>Bacillati</taxon>
        <taxon>Bacillota</taxon>
        <taxon>Clostridia</taxon>
        <taxon>Eubacteriales</taxon>
        <taxon>Clostridiaceae</taxon>
        <taxon>Clostridium</taxon>
    </lineage>
</organism>